<name>A0AAQ1JU55_9BURK</name>
<dbReference type="InterPro" id="IPR003661">
    <property type="entry name" value="HisK_dim/P_dom"/>
</dbReference>
<dbReference type="AlphaFoldDB" id="A0AAQ1JU55"/>
<keyword evidence="7" id="KW-0067">ATP-binding</keyword>
<dbReference type="Gene3D" id="1.10.287.130">
    <property type="match status" value="1"/>
</dbReference>
<evidence type="ECO:0000313" key="11">
    <source>
        <dbReference type="Proteomes" id="UP000183529"/>
    </source>
</evidence>
<evidence type="ECO:0000256" key="5">
    <source>
        <dbReference type="ARBA" id="ARBA00022741"/>
    </source>
</evidence>
<dbReference type="SMART" id="SM00387">
    <property type="entry name" value="HATPase_c"/>
    <property type="match status" value="1"/>
</dbReference>
<dbReference type="PROSITE" id="PS50109">
    <property type="entry name" value="HIS_KIN"/>
    <property type="match status" value="1"/>
</dbReference>
<dbReference type="GO" id="GO:0000155">
    <property type="term" value="F:phosphorelay sensor kinase activity"/>
    <property type="evidence" value="ECO:0007669"/>
    <property type="project" value="InterPro"/>
</dbReference>
<dbReference type="RefSeq" id="WP_074983539.1">
    <property type="nucleotide sequence ID" value="NZ_CADFGN010000008.1"/>
</dbReference>
<dbReference type="EC" id="2.7.13.3" evidence="2"/>
<dbReference type="InterPro" id="IPR036097">
    <property type="entry name" value="HisK_dim/P_sf"/>
</dbReference>
<dbReference type="EMBL" id="FNZM01000007">
    <property type="protein sequence ID" value="SEJ67442.1"/>
    <property type="molecule type" value="Genomic_DNA"/>
</dbReference>
<dbReference type="InterPro" id="IPR003594">
    <property type="entry name" value="HATPase_dom"/>
</dbReference>
<dbReference type="InterPro" id="IPR036890">
    <property type="entry name" value="HATPase_C_sf"/>
</dbReference>
<reference evidence="10 11" key="1">
    <citation type="submission" date="2016-10" db="EMBL/GenBank/DDBJ databases">
        <authorList>
            <person name="Varghese N."/>
            <person name="Submissions S."/>
        </authorList>
    </citation>
    <scope>NUCLEOTIDE SEQUENCE [LARGE SCALE GENOMIC DNA]</scope>
    <source>
        <strain evidence="10 11">LMG 22274</strain>
    </source>
</reference>
<keyword evidence="8" id="KW-0902">Two-component regulatory system</keyword>
<evidence type="ECO:0000256" key="7">
    <source>
        <dbReference type="ARBA" id="ARBA00022840"/>
    </source>
</evidence>
<evidence type="ECO:0000256" key="1">
    <source>
        <dbReference type="ARBA" id="ARBA00000085"/>
    </source>
</evidence>
<evidence type="ECO:0000256" key="3">
    <source>
        <dbReference type="ARBA" id="ARBA00022553"/>
    </source>
</evidence>
<gene>
    <name evidence="10" type="ORF">SAMN05216550_107112</name>
</gene>
<dbReference type="PANTHER" id="PTHR43065:SF10">
    <property type="entry name" value="PEROXIDE STRESS-ACTIVATED HISTIDINE KINASE MAK3"/>
    <property type="match status" value="1"/>
</dbReference>
<evidence type="ECO:0000256" key="6">
    <source>
        <dbReference type="ARBA" id="ARBA00022777"/>
    </source>
</evidence>
<evidence type="ECO:0000259" key="9">
    <source>
        <dbReference type="PROSITE" id="PS50109"/>
    </source>
</evidence>
<dbReference type="SUPFAM" id="SSF47384">
    <property type="entry name" value="Homodimeric domain of signal transducing histidine kinase"/>
    <property type="match status" value="1"/>
</dbReference>
<dbReference type="Gene3D" id="3.30.565.10">
    <property type="entry name" value="Histidine kinase-like ATPase, C-terminal domain"/>
    <property type="match status" value="1"/>
</dbReference>
<dbReference type="PANTHER" id="PTHR43065">
    <property type="entry name" value="SENSOR HISTIDINE KINASE"/>
    <property type="match status" value="1"/>
</dbReference>
<keyword evidence="6 10" id="KW-0418">Kinase</keyword>
<keyword evidence="4" id="KW-0808">Transferase</keyword>
<comment type="catalytic activity">
    <reaction evidence="1">
        <text>ATP + protein L-histidine = ADP + protein N-phospho-L-histidine.</text>
        <dbReference type="EC" id="2.7.13.3"/>
    </reaction>
</comment>
<evidence type="ECO:0000256" key="4">
    <source>
        <dbReference type="ARBA" id="ARBA00022679"/>
    </source>
</evidence>
<dbReference type="GO" id="GO:0005524">
    <property type="term" value="F:ATP binding"/>
    <property type="evidence" value="ECO:0007669"/>
    <property type="project" value="UniProtKB-KW"/>
</dbReference>
<dbReference type="SUPFAM" id="SSF55874">
    <property type="entry name" value="ATPase domain of HSP90 chaperone/DNA topoisomerase II/histidine kinase"/>
    <property type="match status" value="1"/>
</dbReference>
<evidence type="ECO:0000256" key="2">
    <source>
        <dbReference type="ARBA" id="ARBA00012438"/>
    </source>
</evidence>
<feature type="domain" description="Histidine kinase" evidence="9">
    <location>
        <begin position="97"/>
        <end position="314"/>
    </location>
</feature>
<proteinExistence type="predicted"/>
<accession>A0AAQ1JU55</accession>
<dbReference type="Proteomes" id="UP000183529">
    <property type="component" value="Unassembled WGS sequence"/>
</dbReference>
<dbReference type="InterPro" id="IPR005467">
    <property type="entry name" value="His_kinase_dom"/>
</dbReference>
<keyword evidence="3" id="KW-0597">Phosphoprotein</keyword>
<dbReference type="CDD" id="cd00082">
    <property type="entry name" value="HisKA"/>
    <property type="match status" value="1"/>
</dbReference>
<dbReference type="Pfam" id="PF00512">
    <property type="entry name" value="HisKA"/>
    <property type="match status" value="1"/>
</dbReference>
<protein>
    <recommendedName>
        <fullName evidence="2">histidine kinase</fullName>
        <ecNumber evidence="2">2.7.13.3</ecNumber>
    </recommendedName>
</protein>
<dbReference type="InterPro" id="IPR004358">
    <property type="entry name" value="Sig_transdc_His_kin-like_C"/>
</dbReference>
<evidence type="ECO:0000313" key="10">
    <source>
        <dbReference type="EMBL" id="SEJ67442.1"/>
    </source>
</evidence>
<comment type="caution">
    <text evidence="10">The sequence shown here is derived from an EMBL/GenBank/DDBJ whole genome shotgun (WGS) entry which is preliminary data.</text>
</comment>
<dbReference type="PRINTS" id="PR00344">
    <property type="entry name" value="BCTRLSENSOR"/>
</dbReference>
<dbReference type="SMART" id="SM00388">
    <property type="entry name" value="HisKA"/>
    <property type="match status" value="1"/>
</dbReference>
<evidence type="ECO:0000256" key="8">
    <source>
        <dbReference type="ARBA" id="ARBA00023012"/>
    </source>
</evidence>
<sequence>MIKENEGDGKLHLDRLMATQALTRAFSWIRGVTAHRMRFTGAFTPLLAGAAQGRGGEGETRLIDVADVADVAPADAESELRRVRRQRASEVGDMAAALAHEVCQPLTAILSNAQAAQRFLAQTPPAVGDLQDLLAEVVADSTRAHAIIRKMRQSARCEPPEASVIDVGSLVHDVMRVLRRETQVFRAAIVTRIEDHLPPVRGDAVQLQQVLVNLLLNALDAVHDSATEDRRISIVVTATARRDRVCIAIRDGGCGVDAGQFVTLFKPFVTSKPEGLGIGLSISRIIVMSHGGQLWAERNADRGMTFHVELPAHGESMSASV</sequence>
<dbReference type="Pfam" id="PF02518">
    <property type="entry name" value="HATPase_c"/>
    <property type="match status" value="1"/>
</dbReference>
<keyword evidence="5" id="KW-0547">Nucleotide-binding</keyword>
<organism evidence="10 11">
    <name type="scientific">Paraburkholderia tropica</name>
    <dbReference type="NCBI Taxonomy" id="92647"/>
    <lineage>
        <taxon>Bacteria</taxon>
        <taxon>Pseudomonadati</taxon>
        <taxon>Pseudomonadota</taxon>
        <taxon>Betaproteobacteria</taxon>
        <taxon>Burkholderiales</taxon>
        <taxon>Burkholderiaceae</taxon>
        <taxon>Paraburkholderia</taxon>
    </lineage>
</organism>